<comment type="caution">
    <text evidence="1">The sequence shown here is derived from an EMBL/GenBank/DDBJ whole genome shotgun (WGS) entry which is preliminary data.</text>
</comment>
<dbReference type="EMBL" id="VSSQ01134748">
    <property type="protein sequence ID" value="MPN60031.1"/>
    <property type="molecule type" value="Genomic_DNA"/>
</dbReference>
<dbReference type="AlphaFoldDB" id="A0A645J8T7"/>
<gene>
    <name evidence="1" type="ORF">SDC9_207754</name>
</gene>
<protein>
    <submittedName>
        <fullName evidence="1">Uncharacterized protein</fullName>
    </submittedName>
</protein>
<sequence length="46" mass="5043">MDRVTAQGTVVLDRVTDPAMVPVVEAVSVMEPDLKDREDGTTRTKL</sequence>
<organism evidence="1">
    <name type="scientific">bioreactor metagenome</name>
    <dbReference type="NCBI Taxonomy" id="1076179"/>
    <lineage>
        <taxon>unclassified sequences</taxon>
        <taxon>metagenomes</taxon>
        <taxon>ecological metagenomes</taxon>
    </lineage>
</organism>
<name>A0A645J8T7_9ZZZZ</name>
<proteinExistence type="predicted"/>
<accession>A0A645J8T7</accession>
<evidence type="ECO:0000313" key="1">
    <source>
        <dbReference type="EMBL" id="MPN60031.1"/>
    </source>
</evidence>
<reference evidence="1" key="1">
    <citation type="submission" date="2019-08" db="EMBL/GenBank/DDBJ databases">
        <authorList>
            <person name="Kucharzyk K."/>
            <person name="Murdoch R.W."/>
            <person name="Higgins S."/>
            <person name="Loffler F."/>
        </authorList>
    </citation>
    <scope>NUCLEOTIDE SEQUENCE</scope>
</reference>